<feature type="transmembrane region" description="Helical" evidence="1">
    <location>
        <begin position="220"/>
        <end position="241"/>
    </location>
</feature>
<feature type="transmembrane region" description="Helical" evidence="1">
    <location>
        <begin position="50"/>
        <end position="72"/>
    </location>
</feature>
<name>A0ABP6SMB4_9ACTN</name>
<feature type="transmembrane region" description="Helical" evidence="1">
    <location>
        <begin position="308"/>
        <end position="326"/>
    </location>
</feature>
<organism evidence="3 4">
    <name type="scientific">Streptomyces sannanensis</name>
    <dbReference type="NCBI Taxonomy" id="285536"/>
    <lineage>
        <taxon>Bacteria</taxon>
        <taxon>Bacillati</taxon>
        <taxon>Actinomycetota</taxon>
        <taxon>Actinomycetes</taxon>
        <taxon>Kitasatosporales</taxon>
        <taxon>Streptomycetaceae</taxon>
        <taxon>Streptomyces</taxon>
    </lineage>
</organism>
<dbReference type="Proteomes" id="UP001499990">
    <property type="component" value="Unassembled WGS sequence"/>
</dbReference>
<dbReference type="PANTHER" id="PTHR23542:SF1">
    <property type="entry name" value="MAJOR FACILITATOR SUPERFAMILY (MFS) PROFILE DOMAIN-CONTAINING PROTEIN"/>
    <property type="match status" value="1"/>
</dbReference>
<dbReference type="Pfam" id="PF07690">
    <property type="entry name" value="MFS_1"/>
    <property type="match status" value="1"/>
</dbReference>
<dbReference type="InterPro" id="IPR036259">
    <property type="entry name" value="MFS_trans_sf"/>
</dbReference>
<evidence type="ECO:0000313" key="4">
    <source>
        <dbReference type="Proteomes" id="UP001499990"/>
    </source>
</evidence>
<reference evidence="3" key="3">
    <citation type="submission" date="2023-12" db="EMBL/GenBank/DDBJ databases">
        <authorList>
            <person name="Sun Q."/>
            <person name="Inoue M."/>
        </authorList>
    </citation>
    <scope>NUCLEOTIDE SEQUENCE</scope>
    <source>
        <strain evidence="3">JCM 9651</strain>
    </source>
</reference>
<sequence>MDAESLRSTFRSVLSLPGTRTWYIAAALVRTPVVMAPLALVFLGHSAQSFSVGGLLAAIHALGEAAGAPVMGRRFDRRPFVGQLRLALGTEALAFTALALGAGQVPVPVLLALAFVAGAAAAGAPGGMRAQLSTITPEHLRPTALSLESSLSQAAWAVAPPLASLLYVRFSASGALIAMAVASAAPLLFVHRIPHAASRPETPGETGDEWLRTTAILRRVWPTALLSAAIMFLVGTVDVVLPARLEDVGSSPALAGLVMTAFAVASVIAGLLYGSRRWPGTPLSQSLVLLPALAAAFTLPGLTTQPWIFAAAFAIGGLLYSPLMVIRNLALQQRLPQHAWATGFSVLYAAAGVGYGAAGLMAAALLDTAGSGTAFVACTLTTIVIGALSLLGERTHLRHR</sequence>
<feature type="transmembrane region" description="Helical" evidence="1">
    <location>
        <begin position="253"/>
        <end position="274"/>
    </location>
</feature>
<dbReference type="Gene3D" id="1.20.1250.20">
    <property type="entry name" value="MFS general substrate transporter like domains"/>
    <property type="match status" value="1"/>
</dbReference>
<feature type="transmembrane region" description="Helical" evidence="1">
    <location>
        <begin position="372"/>
        <end position="391"/>
    </location>
</feature>
<reference evidence="3" key="1">
    <citation type="journal article" date="2014" name="Int. J. Syst. Evol. Microbiol.">
        <title>Complete genome of a new Firmicutes species belonging to the dominant human colonic microbiota ('Ruminococcus bicirculans') reveals two chromosomes and a selective capacity to utilize plant glucans.</title>
        <authorList>
            <consortium name="NISC Comparative Sequencing Program"/>
            <person name="Wegmann U."/>
            <person name="Louis P."/>
            <person name="Goesmann A."/>
            <person name="Henrissat B."/>
            <person name="Duncan S.H."/>
            <person name="Flint H.J."/>
        </authorList>
    </citation>
    <scope>NUCLEOTIDE SEQUENCE</scope>
    <source>
        <strain evidence="3">JCM 9651</strain>
    </source>
</reference>
<gene>
    <name evidence="2" type="ORF">GCM10020367_00310</name>
    <name evidence="3" type="ORF">GCM10020367_68530</name>
</gene>
<proteinExistence type="predicted"/>
<dbReference type="SUPFAM" id="SSF103473">
    <property type="entry name" value="MFS general substrate transporter"/>
    <property type="match status" value="1"/>
</dbReference>
<protein>
    <submittedName>
        <fullName evidence="3">MFS transporter</fullName>
    </submittedName>
</protein>
<dbReference type="EMBL" id="BAAAYL010000001">
    <property type="protein sequence ID" value="GAA3380532.1"/>
    <property type="molecule type" value="Genomic_DNA"/>
</dbReference>
<dbReference type="EMBL" id="BAAAYL010000001">
    <property type="protein sequence ID" value="GAA3367166.1"/>
    <property type="molecule type" value="Genomic_DNA"/>
</dbReference>
<comment type="caution">
    <text evidence="3">The sequence shown here is derived from an EMBL/GenBank/DDBJ whole genome shotgun (WGS) entry which is preliminary data.</text>
</comment>
<keyword evidence="1" id="KW-0472">Membrane</keyword>
<evidence type="ECO:0000313" key="3">
    <source>
        <dbReference type="EMBL" id="GAA3380532.1"/>
    </source>
</evidence>
<dbReference type="InterPro" id="IPR011701">
    <property type="entry name" value="MFS"/>
</dbReference>
<feature type="transmembrane region" description="Helical" evidence="1">
    <location>
        <begin position="346"/>
        <end position="366"/>
    </location>
</feature>
<keyword evidence="4" id="KW-1185">Reference proteome</keyword>
<dbReference type="PANTHER" id="PTHR23542">
    <property type="match status" value="1"/>
</dbReference>
<evidence type="ECO:0000256" key="1">
    <source>
        <dbReference type="SAM" id="Phobius"/>
    </source>
</evidence>
<feature type="transmembrane region" description="Helical" evidence="1">
    <location>
        <begin position="286"/>
        <end position="302"/>
    </location>
</feature>
<keyword evidence="1" id="KW-0812">Transmembrane</keyword>
<reference evidence="4" key="2">
    <citation type="journal article" date="2019" name="Int. J. Syst. Evol. Microbiol.">
        <title>The Global Catalogue of Microorganisms (GCM) 10K type strain sequencing project: providing services to taxonomists for standard genome sequencing and annotation.</title>
        <authorList>
            <consortium name="The Broad Institute Genomics Platform"/>
            <consortium name="The Broad Institute Genome Sequencing Center for Infectious Disease"/>
            <person name="Wu L."/>
            <person name="Ma J."/>
        </authorList>
    </citation>
    <scope>NUCLEOTIDE SEQUENCE [LARGE SCALE GENOMIC DNA]</scope>
    <source>
        <strain evidence="4">JCM 9651</strain>
    </source>
</reference>
<feature type="transmembrane region" description="Helical" evidence="1">
    <location>
        <begin position="21"/>
        <end position="44"/>
    </location>
</feature>
<accession>A0ABP6SMB4</accession>
<feature type="transmembrane region" description="Helical" evidence="1">
    <location>
        <begin position="165"/>
        <end position="190"/>
    </location>
</feature>
<keyword evidence="1" id="KW-1133">Transmembrane helix</keyword>
<evidence type="ECO:0000313" key="2">
    <source>
        <dbReference type="EMBL" id="GAA3367166.1"/>
    </source>
</evidence>